<evidence type="ECO:0000256" key="2">
    <source>
        <dbReference type="ARBA" id="ARBA00005495"/>
    </source>
</evidence>
<evidence type="ECO:0000256" key="7">
    <source>
        <dbReference type="ARBA" id="ARBA00023136"/>
    </source>
</evidence>
<dbReference type="Pfam" id="PF04828">
    <property type="entry name" value="GFA"/>
    <property type="match status" value="1"/>
</dbReference>
<evidence type="ECO:0000256" key="6">
    <source>
        <dbReference type="ARBA" id="ARBA00022989"/>
    </source>
</evidence>
<comment type="subcellular location">
    <subcellularLocation>
        <location evidence="1">Membrane</location>
        <topology evidence="1">Multi-pass membrane protein</topology>
    </subcellularLocation>
</comment>
<accession>A0AAD5YXB1</accession>
<dbReference type="Gene3D" id="3.90.1590.10">
    <property type="entry name" value="glutathione-dependent formaldehyde- activating enzyme (gfa)"/>
    <property type="match status" value="1"/>
</dbReference>
<evidence type="ECO:0000256" key="3">
    <source>
        <dbReference type="ARBA" id="ARBA00022692"/>
    </source>
</evidence>
<evidence type="ECO:0000259" key="9">
    <source>
        <dbReference type="Pfam" id="PF04828"/>
    </source>
</evidence>
<evidence type="ECO:0000256" key="4">
    <source>
        <dbReference type="ARBA" id="ARBA00022723"/>
    </source>
</evidence>
<feature type="transmembrane region" description="Helical" evidence="8">
    <location>
        <begin position="441"/>
        <end position="462"/>
    </location>
</feature>
<dbReference type="SUPFAM" id="SSF51316">
    <property type="entry name" value="Mss4-like"/>
    <property type="match status" value="1"/>
</dbReference>
<keyword evidence="7 8" id="KW-0472">Membrane</keyword>
<keyword evidence="5" id="KW-0862">Zinc</keyword>
<dbReference type="Pfam" id="PF04193">
    <property type="entry name" value="PQ-loop"/>
    <property type="match status" value="1"/>
</dbReference>
<dbReference type="InterPro" id="IPR011057">
    <property type="entry name" value="Mss4-like_sf"/>
</dbReference>
<dbReference type="GO" id="GO:0046872">
    <property type="term" value="F:metal ion binding"/>
    <property type="evidence" value="ECO:0007669"/>
    <property type="project" value="UniProtKB-KW"/>
</dbReference>
<dbReference type="Proteomes" id="UP001213000">
    <property type="component" value="Unassembled WGS sequence"/>
</dbReference>
<feature type="transmembrane region" description="Helical" evidence="8">
    <location>
        <begin position="338"/>
        <end position="361"/>
    </location>
</feature>
<dbReference type="GO" id="GO:0016020">
    <property type="term" value="C:membrane"/>
    <property type="evidence" value="ECO:0007669"/>
    <property type="project" value="UniProtKB-SubCell"/>
</dbReference>
<feature type="domain" description="CENP-V/GFA" evidence="9">
    <location>
        <begin position="510"/>
        <end position="591"/>
    </location>
</feature>
<organism evidence="10 11">
    <name type="scientific">Leucocoprinus birnbaumii</name>
    <dbReference type="NCBI Taxonomy" id="56174"/>
    <lineage>
        <taxon>Eukaryota</taxon>
        <taxon>Fungi</taxon>
        <taxon>Dikarya</taxon>
        <taxon>Basidiomycota</taxon>
        <taxon>Agaricomycotina</taxon>
        <taxon>Agaricomycetes</taxon>
        <taxon>Agaricomycetidae</taxon>
        <taxon>Agaricales</taxon>
        <taxon>Agaricineae</taxon>
        <taxon>Agaricaceae</taxon>
        <taxon>Leucocoprinus</taxon>
    </lineage>
</organism>
<keyword evidence="11" id="KW-1185">Reference proteome</keyword>
<dbReference type="InterPro" id="IPR006603">
    <property type="entry name" value="PQ-loop_rpt"/>
</dbReference>
<evidence type="ECO:0000256" key="1">
    <source>
        <dbReference type="ARBA" id="ARBA00004141"/>
    </source>
</evidence>
<dbReference type="InterPro" id="IPR051415">
    <property type="entry name" value="LAAT-1"/>
</dbReference>
<dbReference type="PANTHER" id="PTHR16201:SF44">
    <property type="entry name" value="SEVEN TRANSMEMBRANE PROTEIN 1"/>
    <property type="match status" value="1"/>
</dbReference>
<keyword evidence="4" id="KW-0479">Metal-binding</keyword>
<feature type="transmembrane region" description="Helical" evidence="8">
    <location>
        <begin position="46"/>
        <end position="66"/>
    </location>
</feature>
<evidence type="ECO:0000313" key="11">
    <source>
        <dbReference type="Proteomes" id="UP001213000"/>
    </source>
</evidence>
<dbReference type="GO" id="GO:0016846">
    <property type="term" value="F:carbon-sulfur lyase activity"/>
    <property type="evidence" value="ECO:0007669"/>
    <property type="project" value="InterPro"/>
</dbReference>
<dbReference type="InterPro" id="IPR006913">
    <property type="entry name" value="CENP-V/GFA"/>
</dbReference>
<evidence type="ECO:0000256" key="8">
    <source>
        <dbReference type="SAM" id="Phobius"/>
    </source>
</evidence>
<feature type="transmembrane region" description="Helical" evidence="8">
    <location>
        <begin position="86"/>
        <end position="107"/>
    </location>
</feature>
<keyword evidence="3 8" id="KW-0812">Transmembrane</keyword>
<proteinExistence type="inferred from homology"/>
<evidence type="ECO:0000313" key="10">
    <source>
        <dbReference type="EMBL" id="KAJ3573456.1"/>
    </source>
</evidence>
<comment type="caution">
    <text evidence="10">The sequence shown here is derived from an EMBL/GenBank/DDBJ whole genome shotgun (WGS) entry which is preliminary data.</text>
</comment>
<feature type="transmembrane region" description="Helical" evidence="8">
    <location>
        <begin position="300"/>
        <end position="318"/>
    </location>
</feature>
<gene>
    <name evidence="10" type="ORF">NP233_g2423</name>
</gene>
<feature type="transmembrane region" description="Helical" evidence="8">
    <location>
        <begin position="266"/>
        <end position="288"/>
    </location>
</feature>
<dbReference type="AlphaFoldDB" id="A0AAD5YXB1"/>
<feature type="transmembrane region" description="Helical" evidence="8">
    <location>
        <begin position="204"/>
        <end position="225"/>
    </location>
</feature>
<sequence>MKMQALPVAGSLEPVEVLSRGLIAMELNGEQLSAIVGFSIDAQREAIYSFSTTSAHLFISSVAFLYHARDACSVSGALIGGLAPSVLWLGSYYLLADIILFSQVHYYRWKRSRYLVSSLEDLPTPNTSTTALTSEAGHCDDDQQQFQYRNAYIHYGRTNHRHTSRFENTPLLHSGRKHLPGLSFFSTNNSVKLDDQENETLFQAIAKSIISLIVVSIGGVTVWWINEMYLGGGKIGGESVGAVVGLAAKFGELGGTWGGWEWLKQFLVQVFGWTTATIYIACNIPQILKNFETRCEGVSLHYFALNSFAECTLVLSILAKSSGKNYILLNAGWLAGQGVSSCLDFLHLLSDLIILAQVYYYRWQRSRYPIGPLDCLATPNTSTTALASETGYEVPDYEYDYNHTNYDSDIENTPLLSSGRKSLPDDDDVYNDYDQETLSSVAIKCFCSLVGISIIGIAAWWINEVYFDGDGVGGESMAASLESGSWGNLEPLREPVVQVLGWTTATLFRWTGSAFGITTKIPKAAYKQTQGQAAKHVSDNNGSKLFREFCGSCGSGILEYGEQAADKFRYITFGTLNQQEAFPSKGEFFCKYKEQWMPEIPDIFHKQQIKE</sequence>
<keyword evidence="6 8" id="KW-1133">Transmembrane helix</keyword>
<protein>
    <recommendedName>
        <fullName evidence="9">CENP-V/GFA domain-containing protein</fullName>
    </recommendedName>
</protein>
<dbReference type="Gene3D" id="1.20.1280.290">
    <property type="match status" value="1"/>
</dbReference>
<comment type="similarity">
    <text evidence="2">Belongs to the Gfa family.</text>
</comment>
<dbReference type="EMBL" id="JANIEX010000102">
    <property type="protein sequence ID" value="KAJ3573456.1"/>
    <property type="molecule type" value="Genomic_DNA"/>
</dbReference>
<reference evidence="10" key="1">
    <citation type="submission" date="2022-07" db="EMBL/GenBank/DDBJ databases">
        <title>Genome Sequence of Leucocoprinus birnbaumii.</title>
        <authorList>
            <person name="Buettner E."/>
        </authorList>
    </citation>
    <scope>NUCLEOTIDE SEQUENCE</scope>
    <source>
        <strain evidence="10">VT141</strain>
    </source>
</reference>
<evidence type="ECO:0000256" key="5">
    <source>
        <dbReference type="ARBA" id="ARBA00022833"/>
    </source>
</evidence>
<name>A0AAD5YXB1_9AGAR</name>
<dbReference type="PANTHER" id="PTHR16201">
    <property type="entry name" value="SEVEN TRANSMEMBRANE PROTEIN 1-RELATED"/>
    <property type="match status" value="1"/>
</dbReference>